<comment type="similarity">
    <text evidence="1">Belongs to the PI3/PI4-kinase family. Type III PI4K subfamily.</text>
</comment>
<sequence length="1500" mass="168532">MQSVVARYLPQQRFCQPPSQLDTLIVDQLGCMIIAGSRTTYQEVMQMFITISVEAGSTAYSPGGDRDEKHHGYRHVSGAVVNALANIAASLQGDEGLMELLTKLLELFVLVGLEGKRASEKAPTPLKASSSAGNLGVLIPVIAVLVRRLPPITNPTPRLQKLFRDFWLYCVVMGFAMEDSGLWPKELFDGVCEIATKSPLLISKEHLRSELLYNSALRNDSITPADLHEWRSRILNHLDHPAEIVPVVKYLNFAQCVYVLSVYKLETLRVKHSNDATSFHCIFQYLEDSAIQKDKAGMWQCINAVANKSFLAFLDKMVNKPAVAERDRELETHAQFLLIKFNHTLRRIRRVADTFLAGLVDKFPHLLWSGRVLNTMLDILQILSSALQSNPNQVSGAISIPNVSYTLTLMDTLGARENIVRDFAARCQGIIQEAARWAPTATHAHLQEYLNRLDNDGTGLSQHSGLALATESVLQFAGFNRNAAPYEKSVTLERRPSCVTKDSSRFVAALSLRSRYCGELAGMRQAYAACGKQDSDLAALLCSELDQACQDQDGEKFKSSIFRICALLIACTDHDRQLLHALCWAPVKLFAETAMESTIACWEWLLAARPQFELQLLGEMASAWQMTIELRLGMFSVDKEEPSPLAAHEGVSLKPDPPYVAPHILWTKFLEERINIAKYCSTDQVQLFATMLQRSMAMSVGVGHNLKCRHIAALEPRFRLLSCGLSLLQSDILPNGISKNALRERIYSATNDYFCLPPMCPTQTPGALRAAILCLVQFWQTMRSDKKYLRANVVTMVTNMNIAGTSGTMKQSPEPSIAEEGFVAVVAQSALQALAPDLRASQDLSVSLKPGSGWMNIPLAPSERSGYSKRSSGRSKRAIQQDGDVFVKEYIKKRNLILALVAVEVQRLCTWHNPQSLPELNVPEQEKIYAWLSMPVNERVWRDNARLAWDISPSLAIHLPMRFRNSDALVKEVTRLVRLNPVEVSHIAAAIRYLVTAHSVEADAPELTHVLTWAPVPPVAALSYFSRQFPPHPLTAQYGVRVLRTYPPDAILFYIPQLIQAVRYDTMGYVTEFIEWAAKKSQLLAHQMIWNMKTNMYQDEDAEQKDPDIYDALDRIISNITNNLSGPAKAFYEREFDFFGKITNISGEIRPYPKGPERKAACRAALSLIKVQPGCYLPSNPEAIVVAIDYESGIPMQSAAKAPFLARFWVQKCSLHELEQRGMAITDGRVDDTIVDTELLRTQACIFKVGDDVRQDMLALQVIGLLKNIFQQVGLDLYLFPYRVVATAPGCGVIECVPNSKSRDQLGRQTDIGLYEYFLKTYGDETTQAYQKVRYNFIRSMAAYSVFVFLLQVKDRHNGNIMVDTAGHIIHIDFGFMFESSPGGNLGFEPDIKLTDEMVMIMGGKMEAPPFRWFMELCVRAYLATRPYQEAIVSLVSLMMDTGLPCFRGQTIKQLRPRFNPRSSEREAADYMMDIIRKSFLNYRTRAYDLIQYYQNQIPC</sequence>
<evidence type="ECO:0000313" key="7">
    <source>
        <dbReference type="Proteomes" id="UP000695022"/>
    </source>
</evidence>
<dbReference type="InterPro" id="IPR036940">
    <property type="entry name" value="PI3/4_kinase_cat_sf"/>
</dbReference>
<dbReference type="InterPro" id="IPR011009">
    <property type="entry name" value="Kinase-like_dom_sf"/>
</dbReference>
<dbReference type="InterPro" id="IPR015433">
    <property type="entry name" value="PI3/4_kinase"/>
</dbReference>
<dbReference type="InterPro" id="IPR045495">
    <property type="entry name" value="PI4K_N"/>
</dbReference>
<dbReference type="InterPro" id="IPR000403">
    <property type="entry name" value="PI3/4_kinase_cat_dom"/>
</dbReference>
<gene>
    <name evidence="8" type="primary">LOC106813788</name>
</gene>
<keyword evidence="4" id="KW-0418">Kinase</keyword>
<dbReference type="GeneID" id="106813788"/>
<dbReference type="Gene3D" id="3.30.1010.10">
    <property type="entry name" value="Phosphatidylinositol 3-kinase Catalytic Subunit, Chain A, domain 4"/>
    <property type="match status" value="1"/>
</dbReference>
<organism evidence="7 8">
    <name type="scientific">Priapulus caudatus</name>
    <name type="common">Priapulid worm</name>
    <dbReference type="NCBI Taxonomy" id="37621"/>
    <lineage>
        <taxon>Eukaryota</taxon>
        <taxon>Metazoa</taxon>
        <taxon>Ecdysozoa</taxon>
        <taxon>Scalidophora</taxon>
        <taxon>Priapulida</taxon>
        <taxon>Priapulimorpha</taxon>
        <taxon>Priapulimorphida</taxon>
        <taxon>Priapulidae</taxon>
        <taxon>Priapulus</taxon>
    </lineage>
</organism>
<dbReference type="PROSITE" id="PS50290">
    <property type="entry name" value="PI3_4_KINASE_3"/>
    <property type="match status" value="1"/>
</dbReference>
<dbReference type="Pfam" id="PF19274">
    <property type="entry name" value="PI4K_N"/>
    <property type="match status" value="2"/>
</dbReference>
<evidence type="ECO:0000313" key="8">
    <source>
        <dbReference type="RefSeq" id="XP_014673496.1"/>
    </source>
</evidence>
<dbReference type="PANTHER" id="PTHR10048">
    <property type="entry name" value="PHOSPHATIDYLINOSITOL KINASE"/>
    <property type="match status" value="1"/>
</dbReference>
<dbReference type="InterPro" id="IPR016024">
    <property type="entry name" value="ARM-type_fold"/>
</dbReference>
<evidence type="ECO:0000256" key="1">
    <source>
        <dbReference type="ARBA" id="ARBA00006209"/>
    </source>
</evidence>
<dbReference type="PANTHER" id="PTHR10048:SF15">
    <property type="entry name" value="PHOSPHATIDYLINOSITOL 4-KINASE ALPHA"/>
    <property type="match status" value="1"/>
</dbReference>
<evidence type="ECO:0000256" key="2">
    <source>
        <dbReference type="ARBA" id="ARBA00012169"/>
    </source>
</evidence>
<dbReference type="Proteomes" id="UP000695022">
    <property type="component" value="Unplaced"/>
</dbReference>
<name>A0ABM1EMS5_PRICU</name>
<dbReference type="PROSITE" id="PS00916">
    <property type="entry name" value="PI3_4_KINASE_2"/>
    <property type="match status" value="1"/>
</dbReference>
<dbReference type="CDD" id="cd05167">
    <property type="entry name" value="PI4Kc_III_alpha"/>
    <property type="match status" value="1"/>
</dbReference>
<dbReference type="InterPro" id="IPR018936">
    <property type="entry name" value="PI3/4_kinase_CS"/>
</dbReference>
<dbReference type="EC" id="2.7.1.67" evidence="2"/>
<accession>A0ABM1EMS5</accession>
<dbReference type="InterPro" id="IPR001263">
    <property type="entry name" value="PI3K_accessory_dom"/>
</dbReference>
<dbReference type="RefSeq" id="XP_014673496.1">
    <property type="nucleotide sequence ID" value="XM_014818010.1"/>
</dbReference>
<dbReference type="PROSITE" id="PS51545">
    <property type="entry name" value="PIK_HELICAL"/>
    <property type="match status" value="1"/>
</dbReference>
<evidence type="ECO:0000256" key="3">
    <source>
        <dbReference type="ARBA" id="ARBA00022679"/>
    </source>
</evidence>
<keyword evidence="3" id="KW-0808">Transferase</keyword>
<feature type="domain" description="PI3K/PI4K catalytic" evidence="5">
    <location>
        <begin position="1209"/>
        <end position="1484"/>
    </location>
</feature>
<evidence type="ECO:0000256" key="4">
    <source>
        <dbReference type="ARBA" id="ARBA00022777"/>
    </source>
</evidence>
<protein>
    <recommendedName>
        <fullName evidence="2">1-phosphatidylinositol 4-kinase</fullName>
        <ecNumber evidence="2">2.7.1.67</ecNumber>
    </recommendedName>
</protein>
<dbReference type="SMART" id="SM00145">
    <property type="entry name" value="PI3Ka"/>
    <property type="match status" value="1"/>
</dbReference>
<proteinExistence type="inferred from homology"/>
<dbReference type="InterPro" id="IPR042236">
    <property type="entry name" value="PI3K_accessory_sf"/>
</dbReference>
<dbReference type="PROSITE" id="PS00915">
    <property type="entry name" value="PI3_4_KINASE_1"/>
    <property type="match status" value="1"/>
</dbReference>
<dbReference type="Gene3D" id="1.10.1070.11">
    <property type="entry name" value="Phosphatidylinositol 3-/4-kinase, catalytic domain"/>
    <property type="match status" value="1"/>
</dbReference>
<reference evidence="8" key="1">
    <citation type="submission" date="2025-08" db="UniProtKB">
        <authorList>
            <consortium name="RefSeq"/>
        </authorList>
    </citation>
    <scope>IDENTIFICATION</scope>
</reference>
<evidence type="ECO:0000259" key="6">
    <source>
        <dbReference type="PROSITE" id="PS51545"/>
    </source>
</evidence>
<dbReference type="SMART" id="SM00146">
    <property type="entry name" value="PI3Kc"/>
    <property type="match status" value="1"/>
</dbReference>
<dbReference type="Gene3D" id="1.25.40.70">
    <property type="entry name" value="Phosphatidylinositol 3-kinase, accessory domain (PIK)"/>
    <property type="match status" value="1"/>
</dbReference>
<dbReference type="SUPFAM" id="SSF56112">
    <property type="entry name" value="Protein kinase-like (PK-like)"/>
    <property type="match status" value="1"/>
</dbReference>
<keyword evidence="7" id="KW-1185">Reference proteome</keyword>
<dbReference type="Pfam" id="PF00454">
    <property type="entry name" value="PI3_PI4_kinase"/>
    <property type="match status" value="1"/>
</dbReference>
<dbReference type="SUPFAM" id="SSF48371">
    <property type="entry name" value="ARM repeat"/>
    <property type="match status" value="1"/>
</dbReference>
<feature type="domain" description="PIK helical" evidence="6">
    <location>
        <begin position="941"/>
        <end position="1116"/>
    </location>
</feature>
<evidence type="ECO:0000259" key="5">
    <source>
        <dbReference type="PROSITE" id="PS50290"/>
    </source>
</evidence>
<dbReference type="Pfam" id="PF00613">
    <property type="entry name" value="PI3Ka"/>
    <property type="match status" value="1"/>
</dbReference>